<comment type="similarity">
    <text evidence="1 5">Belongs to the CoaE family.</text>
</comment>
<comment type="catalytic activity">
    <reaction evidence="5">
        <text>3'-dephospho-CoA + ATP = ADP + CoA + H(+)</text>
        <dbReference type="Rhea" id="RHEA:18245"/>
        <dbReference type="ChEBI" id="CHEBI:15378"/>
        <dbReference type="ChEBI" id="CHEBI:30616"/>
        <dbReference type="ChEBI" id="CHEBI:57287"/>
        <dbReference type="ChEBI" id="CHEBI:57328"/>
        <dbReference type="ChEBI" id="CHEBI:456216"/>
        <dbReference type="EC" id="2.7.1.24"/>
    </reaction>
</comment>
<comment type="function">
    <text evidence="5">Catalyzes the phosphorylation of the 3'-hydroxyl group of dephosphocoenzyme A to form coenzyme A.</text>
</comment>
<gene>
    <name evidence="5" type="primary">coaE</name>
    <name evidence="7" type="ORF">H8D96_11500</name>
</gene>
<evidence type="ECO:0000256" key="3">
    <source>
        <dbReference type="ARBA" id="ARBA00022840"/>
    </source>
</evidence>
<dbReference type="GO" id="GO:0005524">
    <property type="term" value="F:ATP binding"/>
    <property type="evidence" value="ECO:0007669"/>
    <property type="project" value="UniProtKB-UniRule"/>
</dbReference>
<dbReference type="SUPFAM" id="SSF52540">
    <property type="entry name" value="P-loop containing nucleoside triphosphate hydrolases"/>
    <property type="match status" value="1"/>
</dbReference>
<name>A0A8J6TTD3_9BACT</name>
<dbReference type="InterPro" id="IPR027417">
    <property type="entry name" value="P-loop_NTPase"/>
</dbReference>
<proteinExistence type="inferred from homology"/>
<comment type="caution">
    <text evidence="7">The sequence shown here is derived from an EMBL/GenBank/DDBJ whole genome shotgun (WGS) entry which is preliminary data.</text>
</comment>
<dbReference type="EC" id="2.7.1.24" evidence="5 6"/>
<comment type="subcellular location">
    <subcellularLocation>
        <location evidence="5">Cytoplasm</location>
    </subcellularLocation>
</comment>
<dbReference type="Gene3D" id="3.40.50.300">
    <property type="entry name" value="P-loop containing nucleotide triphosphate hydrolases"/>
    <property type="match status" value="1"/>
</dbReference>
<evidence type="ECO:0000256" key="5">
    <source>
        <dbReference type="HAMAP-Rule" id="MF_00376"/>
    </source>
</evidence>
<keyword evidence="5 7" id="KW-0418">Kinase</keyword>
<keyword evidence="4 5" id="KW-0173">Coenzyme A biosynthesis</keyword>
<comment type="pathway">
    <text evidence="5">Cofactor biosynthesis; coenzyme A biosynthesis; CoA from (R)-pantothenate: step 5/5.</text>
</comment>
<evidence type="ECO:0000256" key="4">
    <source>
        <dbReference type="ARBA" id="ARBA00022993"/>
    </source>
</evidence>
<keyword evidence="5" id="KW-0963">Cytoplasm</keyword>
<keyword evidence="3 5" id="KW-0067">ATP-binding</keyword>
<evidence type="ECO:0000256" key="1">
    <source>
        <dbReference type="ARBA" id="ARBA00009018"/>
    </source>
</evidence>
<protein>
    <recommendedName>
        <fullName evidence="5 6">Dephospho-CoA kinase</fullName>
        <ecNumber evidence="5 6">2.7.1.24</ecNumber>
    </recommendedName>
    <alternativeName>
        <fullName evidence="5">Dephosphocoenzyme A kinase</fullName>
    </alternativeName>
</protein>
<reference evidence="7 8" key="1">
    <citation type="submission" date="2020-08" db="EMBL/GenBank/DDBJ databases">
        <title>Bridging the membrane lipid divide: bacteria of the FCB group superphylum have the potential to synthesize archaeal ether lipids.</title>
        <authorList>
            <person name="Villanueva L."/>
            <person name="Von Meijenfeldt F.A.B."/>
            <person name="Westbye A.B."/>
            <person name="Yadav S."/>
            <person name="Hopmans E.C."/>
            <person name="Dutilh B.E."/>
            <person name="Sinninghe Damste J.S."/>
        </authorList>
    </citation>
    <scope>NUCLEOTIDE SEQUENCE [LARGE SCALE GENOMIC DNA]</scope>
    <source>
        <strain evidence="7">NIOZ-UU17</strain>
    </source>
</reference>
<dbReference type="Pfam" id="PF01121">
    <property type="entry name" value="CoaE"/>
    <property type="match status" value="1"/>
</dbReference>
<dbReference type="UniPathway" id="UPA00241">
    <property type="reaction ID" value="UER00356"/>
</dbReference>
<evidence type="ECO:0000313" key="7">
    <source>
        <dbReference type="EMBL" id="MBC8432532.1"/>
    </source>
</evidence>
<keyword evidence="2 5" id="KW-0547">Nucleotide-binding</keyword>
<feature type="binding site" evidence="5">
    <location>
        <begin position="18"/>
        <end position="23"/>
    </location>
    <ligand>
        <name>ATP</name>
        <dbReference type="ChEBI" id="CHEBI:30616"/>
    </ligand>
</feature>
<dbReference type="PROSITE" id="PS51219">
    <property type="entry name" value="DPCK"/>
    <property type="match status" value="1"/>
</dbReference>
<organism evidence="7 8">
    <name type="scientific">Candidatus Desulfatibia vada</name>
    <dbReference type="NCBI Taxonomy" id="2841696"/>
    <lineage>
        <taxon>Bacteria</taxon>
        <taxon>Pseudomonadati</taxon>
        <taxon>Thermodesulfobacteriota</taxon>
        <taxon>Desulfobacteria</taxon>
        <taxon>Desulfobacterales</taxon>
        <taxon>Desulfobacterales incertae sedis</taxon>
        <taxon>Candidatus Desulfatibia</taxon>
    </lineage>
</organism>
<evidence type="ECO:0000256" key="2">
    <source>
        <dbReference type="ARBA" id="ARBA00022741"/>
    </source>
</evidence>
<dbReference type="PANTHER" id="PTHR10695:SF46">
    <property type="entry name" value="BIFUNCTIONAL COENZYME A SYNTHASE-RELATED"/>
    <property type="match status" value="1"/>
</dbReference>
<dbReference type="InterPro" id="IPR001977">
    <property type="entry name" value="Depp_CoAkinase"/>
</dbReference>
<dbReference type="AlphaFoldDB" id="A0A8J6TTD3"/>
<evidence type="ECO:0000313" key="8">
    <source>
        <dbReference type="Proteomes" id="UP000605201"/>
    </source>
</evidence>
<dbReference type="Proteomes" id="UP000605201">
    <property type="component" value="Unassembled WGS sequence"/>
</dbReference>
<dbReference type="GO" id="GO:0004140">
    <property type="term" value="F:dephospho-CoA kinase activity"/>
    <property type="evidence" value="ECO:0007669"/>
    <property type="project" value="UniProtKB-UniRule"/>
</dbReference>
<dbReference type="HAMAP" id="MF_00376">
    <property type="entry name" value="Dephospho_CoA_kinase"/>
    <property type="match status" value="1"/>
</dbReference>
<keyword evidence="5 7" id="KW-0808">Transferase</keyword>
<dbReference type="CDD" id="cd02022">
    <property type="entry name" value="DPCK"/>
    <property type="match status" value="1"/>
</dbReference>
<dbReference type="GO" id="GO:0015937">
    <property type="term" value="P:coenzyme A biosynthetic process"/>
    <property type="evidence" value="ECO:0007669"/>
    <property type="project" value="UniProtKB-UniRule"/>
</dbReference>
<accession>A0A8J6TTD3</accession>
<dbReference type="NCBIfam" id="TIGR00152">
    <property type="entry name" value="dephospho-CoA kinase"/>
    <property type="match status" value="1"/>
</dbReference>
<dbReference type="PANTHER" id="PTHR10695">
    <property type="entry name" value="DEPHOSPHO-COA KINASE-RELATED"/>
    <property type="match status" value="1"/>
</dbReference>
<dbReference type="EMBL" id="JACNIG010000229">
    <property type="protein sequence ID" value="MBC8432532.1"/>
    <property type="molecule type" value="Genomic_DNA"/>
</dbReference>
<dbReference type="GO" id="GO:0005737">
    <property type="term" value="C:cytoplasm"/>
    <property type="evidence" value="ECO:0007669"/>
    <property type="project" value="UniProtKB-SubCell"/>
</dbReference>
<sequence>MGATTTNIIKIAVTGGAGSGKTSVCRRLKEWGLNVISSDTLAREVVAPGTDAFKNIINYFGKKVLLPDGALNRSKLRRIITGDDAARSALERFVHPAITKLVQLKMAQAGKEGERFVVVEVPLLFELGIQDRFDVVVLISAERELRVQRLMERDSISKKEAKDLLDVQMTDDEKAQQSDFIIKNDDNIKKLIRSVDLFYKKLYQKHAKNGVKALDRHKIMI</sequence>
<evidence type="ECO:0000256" key="6">
    <source>
        <dbReference type="NCBIfam" id="TIGR00152"/>
    </source>
</evidence>